<evidence type="ECO:0000313" key="2">
    <source>
        <dbReference type="EMBL" id="GAA4129033.1"/>
    </source>
</evidence>
<evidence type="ECO:0000256" key="1">
    <source>
        <dbReference type="SAM" id="MobiDB-lite"/>
    </source>
</evidence>
<gene>
    <name evidence="2" type="ORF">GCM10022416_05250</name>
</gene>
<dbReference type="RefSeq" id="WP_345016988.1">
    <property type="nucleotide sequence ID" value="NZ_BAABDO010000004.1"/>
</dbReference>
<evidence type="ECO:0000313" key="3">
    <source>
        <dbReference type="Proteomes" id="UP001500266"/>
    </source>
</evidence>
<feature type="region of interest" description="Disordered" evidence="1">
    <location>
        <begin position="1"/>
        <end position="31"/>
    </location>
</feature>
<feature type="compositionally biased region" description="Low complexity" evidence="1">
    <location>
        <begin position="10"/>
        <end position="29"/>
    </location>
</feature>
<comment type="caution">
    <text evidence="2">The sequence shown here is derived from an EMBL/GenBank/DDBJ whole genome shotgun (WGS) entry which is preliminary data.</text>
</comment>
<protein>
    <submittedName>
        <fullName evidence="2">Uncharacterized protein</fullName>
    </submittedName>
</protein>
<organism evidence="2 3">
    <name type="scientific">Actinomadura keratinilytica</name>
    <dbReference type="NCBI Taxonomy" id="547461"/>
    <lineage>
        <taxon>Bacteria</taxon>
        <taxon>Bacillati</taxon>
        <taxon>Actinomycetota</taxon>
        <taxon>Actinomycetes</taxon>
        <taxon>Streptosporangiales</taxon>
        <taxon>Thermomonosporaceae</taxon>
        <taxon>Actinomadura</taxon>
    </lineage>
</organism>
<name>A0ABP7Y100_9ACTN</name>
<proteinExistence type="predicted"/>
<reference evidence="3" key="1">
    <citation type="journal article" date="2019" name="Int. J. Syst. Evol. Microbiol.">
        <title>The Global Catalogue of Microorganisms (GCM) 10K type strain sequencing project: providing services to taxonomists for standard genome sequencing and annotation.</title>
        <authorList>
            <consortium name="The Broad Institute Genomics Platform"/>
            <consortium name="The Broad Institute Genome Sequencing Center for Infectious Disease"/>
            <person name="Wu L."/>
            <person name="Ma J."/>
        </authorList>
    </citation>
    <scope>NUCLEOTIDE SEQUENCE [LARGE SCALE GENOMIC DNA]</scope>
    <source>
        <strain evidence="3">JCM 17316</strain>
    </source>
</reference>
<sequence length="250" mass="26909">MTDPRDARPDTPSAAPPMATARPMATAKANRQVARLRAQLRESQARVQELERRLTALETSAALQFGRLVAGAARNPRRRAPRLPRELYRLWKQRNAPAPASATAADAENRVELDQVDRAEDRLLVAAPHEGLVIAGILGRPAAAALAGHAKIVSLYPHDAVTALETADVDMLVVDAAAGEPGGPWAYLGMPGMYDRERVLHDVRELARVRGLPLVLWGEAPPPGLAILEWDAAVTAPARLAELVPAFQPA</sequence>
<keyword evidence="3" id="KW-1185">Reference proteome</keyword>
<dbReference type="EMBL" id="BAABDO010000004">
    <property type="protein sequence ID" value="GAA4129033.1"/>
    <property type="molecule type" value="Genomic_DNA"/>
</dbReference>
<dbReference type="Proteomes" id="UP001500266">
    <property type="component" value="Unassembled WGS sequence"/>
</dbReference>
<accession>A0ABP7Y100</accession>